<dbReference type="OrthoDB" id="2190805at2759"/>
<sequence>MTVNEKEDFNFLEFKSVEDPIKSMEMLQTAFVRFKQMTRDELAMFFANKNFFIFLKDAFLILKNDREFLDFVRNLEIDDQTLEKHEMNEFMAECAEARKKVDAVAMVDDENPSKRKKKAKRVSFSLEKNMTKLFLVEKTDMKHGNYRDKDREEAAILKNMPWIVPIKLRTCIEYKTRSEEVEVQRIRETTTVRITNLDSENFVPSDESAKREKTSATTKPVEISIFDLNVSNILPKLDYTKIVCADDEVKYTVNDVLNDKKVLEYFLEKKNE</sequence>
<keyword evidence="2" id="KW-1185">Reference proteome</keyword>
<evidence type="ECO:0000313" key="1">
    <source>
        <dbReference type="EMBL" id="ELA47754.1"/>
    </source>
</evidence>
<dbReference type="Proteomes" id="UP000011081">
    <property type="component" value="Unassembled WGS sequence"/>
</dbReference>
<dbReference type="EMBL" id="GL877412">
    <property type="protein sequence ID" value="ELA47754.1"/>
    <property type="molecule type" value="Genomic_DNA"/>
</dbReference>
<dbReference type="VEuPathDB" id="MicrosporidiaDB:VCUG_00715"/>
<reference evidence="2" key="1">
    <citation type="submission" date="2011-03" db="EMBL/GenBank/DDBJ databases">
        <title>The genome sequence of Vavraia culicis strain floridensis.</title>
        <authorList>
            <consortium name="The Broad Institute Genome Sequencing Platform"/>
            <person name="Cuomo C."/>
            <person name="Becnel J."/>
            <person name="Sanscrainte N."/>
            <person name="Young S.K."/>
            <person name="Zeng Q."/>
            <person name="Gargeya S."/>
            <person name="Fitzgerald M."/>
            <person name="Haas B."/>
            <person name="Abouelleil A."/>
            <person name="Alvarado L."/>
            <person name="Arachchi H.M."/>
            <person name="Berlin A."/>
            <person name="Chapman S.B."/>
            <person name="Gearin G."/>
            <person name="Goldberg J."/>
            <person name="Griggs A."/>
            <person name="Gujja S."/>
            <person name="Hansen M."/>
            <person name="Heiman D."/>
            <person name="Howarth C."/>
            <person name="Larimer J."/>
            <person name="Lui A."/>
            <person name="MacDonald P.J.P."/>
            <person name="McCowen C."/>
            <person name="Montmayeur A."/>
            <person name="Murphy C."/>
            <person name="Neiman D."/>
            <person name="Pearson M."/>
            <person name="Priest M."/>
            <person name="Roberts A."/>
            <person name="Saif S."/>
            <person name="Shea T."/>
            <person name="Sisk P."/>
            <person name="Stolte C."/>
            <person name="Sykes S."/>
            <person name="Wortman J."/>
            <person name="Nusbaum C."/>
            <person name="Birren B."/>
        </authorList>
    </citation>
    <scope>NUCLEOTIDE SEQUENCE [LARGE SCALE GENOMIC DNA]</scope>
    <source>
        <strain evidence="2">floridensis</strain>
    </source>
</reference>
<dbReference type="HOGENOM" id="CLU_1023777_0_0_1"/>
<gene>
    <name evidence="1" type="ORF">VCUG_00715</name>
</gene>
<accession>L2GVU1</accession>
<dbReference type="GeneID" id="19878600"/>
<organism evidence="1 2">
    <name type="scientific">Vavraia culicis (isolate floridensis)</name>
    <name type="common">Microsporidian parasite</name>
    <dbReference type="NCBI Taxonomy" id="948595"/>
    <lineage>
        <taxon>Eukaryota</taxon>
        <taxon>Fungi</taxon>
        <taxon>Fungi incertae sedis</taxon>
        <taxon>Microsporidia</taxon>
        <taxon>Pleistophoridae</taxon>
        <taxon>Vavraia</taxon>
    </lineage>
</organism>
<dbReference type="AlphaFoldDB" id="L2GVU1"/>
<name>L2GVU1_VAVCU</name>
<protein>
    <submittedName>
        <fullName evidence="1">Uncharacterized protein</fullName>
    </submittedName>
</protein>
<evidence type="ECO:0000313" key="2">
    <source>
        <dbReference type="Proteomes" id="UP000011081"/>
    </source>
</evidence>
<dbReference type="RefSeq" id="XP_008073738.1">
    <property type="nucleotide sequence ID" value="XM_008075547.1"/>
</dbReference>
<dbReference type="OMA" id="HGNYRDK"/>
<proteinExistence type="predicted"/>
<dbReference type="InParanoid" id="L2GVU1"/>